<dbReference type="InterPro" id="IPR036282">
    <property type="entry name" value="Glutathione-S-Trfase_C_sf"/>
</dbReference>
<evidence type="ECO:0000256" key="1">
    <source>
        <dbReference type="PIRSR" id="PIRSR015753-1"/>
    </source>
</evidence>
<reference evidence="6" key="1">
    <citation type="submission" date="2016-09" db="EMBL/GenBank/DDBJ databases">
        <title>Acidihalobacter prosperus F5.</title>
        <authorList>
            <person name="Khaleque H.N."/>
            <person name="Ramsay J.P."/>
            <person name="Kaksonen A.H."/>
            <person name="Boxall N.J."/>
            <person name="Watkin E.L.J."/>
        </authorList>
    </citation>
    <scope>NUCLEOTIDE SEQUENCE [LARGE SCALE GENOMIC DNA]</scope>
    <source>
        <strain evidence="6">F5</strain>
    </source>
</reference>
<dbReference type="FunFam" id="3.40.30.10:FF:000058">
    <property type="entry name" value="Glutathione S-transferase, omega"/>
    <property type="match status" value="1"/>
</dbReference>
<dbReference type="SFLD" id="SFLDG01206">
    <property type="entry name" value="Xi.1"/>
    <property type="match status" value="1"/>
</dbReference>
<dbReference type="InterPro" id="IPR004045">
    <property type="entry name" value="Glutathione_S-Trfase_N"/>
</dbReference>
<keyword evidence="6" id="KW-1185">Reference proteome</keyword>
<dbReference type="KEGG" id="aprs:BI364_14120"/>
<dbReference type="Proteomes" id="UP000095401">
    <property type="component" value="Chromosome"/>
</dbReference>
<proteinExistence type="predicted"/>
<dbReference type="InterPro" id="IPR040079">
    <property type="entry name" value="Glutathione_S-Trfase"/>
</dbReference>
<dbReference type="Pfam" id="PF13410">
    <property type="entry name" value="GST_C_2"/>
    <property type="match status" value="1"/>
</dbReference>
<protein>
    <submittedName>
        <fullName evidence="5">Glutathione-dependent reductase</fullName>
    </submittedName>
</protein>
<dbReference type="PANTHER" id="PTHR32419">
    <property type="entry name" value="GLUTATHIONYL-HYDROQUINONE REDUCTASE"/>
    <property type="match status" value="1"/>
</dbReference>
<dbReference type="Gene3D" id="1.20.1050.10">
    <property type="match status" value="1"/>
</dbReference>
<feature type="active site" description="Proton donor/acceptor" evidence="1">
    <location>
        <position position="194"/>
    </location>
</feature>
<dbReference type="Pfam" id="PF13409">
    <property type="entry name" value="GST_N_2"/>
    <property type="match status" value="1"/>
</dbReference>
<dbReference type="SUPFAM" id="SSF52833">
    <property type="entry name" value="Thioredoxin-like"/>
    <property type="match status" value="1"/>
</dbReference>
<evidence type="ECO:0000256" key="3">
    <source>
        <dbReference type="PIRSR" id="PIRSR015753-3"/>
    </source>
</evidence>
<feature type="binding site" evidence="2">
    <location>
        <begin position="147"/>
        <end position="148"/>
    </location>
    <ligand>
        <name>glutathione</name>
        <dbReference type="ChEBI" id="CHEBI:57925"/>
    </ligand>
</feature>
<dbReference type="RefSeq" id="WP_070079293.1">
    <property type="nucleotide sequence ID" value="NZ_CP017415.1"/>
</dbReference>
<dbReference type="Gene3D" id="3.40.30.10">
    <property type="entry name" value="Glutaredoxin"/>
    <property type="match status" value="1"/>
</dbReference>
<feature type="binding site" evidence="2">
    <location>
        <position position="96"/>
    </location>
    <ligand>
        <name>glutathione</name>
        <dbReference type="ChEBI" id="CHEBI:57925"/>
    </ligand>
</feature>
<evidence type="ECO:0000259" key="4">
    <source>
        <dbReference type="PROSITE" id="PS50405"/>
    </source>
</evidence>
<dbReference type="EMBL" id="CP017415">
    <property type="protein sequence ID" value="AOU98940.1"/>
    <property type="molecule type" value="Genomic_DNA"/>
</dbReference>
<dbReference type="PROSITE" id="PS50405">
    <property type="entry name" value="GST_CTER"/>
    <property type="match status" value="1"/>
</dbReference>
<dbReference type="SFLD" id="SFLDS00019">
    <property type="entry name" value="Glutathione_Transferase_(cytos"/>
    <property type="match status" value="1"/>
</dbReference>
<dbReference type="InterPro" id="IPR016639">
    <property type="entry name" value="GST_Omega/GSH"/>
</dbReference>
<feature type="domain" description="GST C-terminal" evidence="4">
    <location>
        <begin position="171"/>
        <end position="295"/>
    </location>
</feature>
<name>A0A1D8IR31_9GAMM</name>
<dbReference type="GO" id="GO:0005737">
    <property type="term" value="C:cytoplasm"/>
    <property type="evidence" value="ECO:0007669"/>
    <property type="project" value="TreeGrafter"/>
</dbReference>
<dbReference type="CDD" id="cd03190">
    <property type="entry name" value="GST_C_Omega_like"/>
    <property type="match status" value="1"/>
</dbReference>
<dbReference type="InterPro" id="IPR047047">
    <property type="entry name" value="GST_Omega-like_C"/>
</dbReference>
<feature type="active site" description="Nucleophile" evidence="1">
    <location>
        <position position="63"/>
    </location>
</feature>
<dbReference type="AlphaFoldDB" id="A0A1D8IR31"/>
<accession>A0A1D8IR31</accession>
<feature type="site" description="Lowers pKa of active site Cys" evidence="3">
    <location>
        <position position="295"/>
    </location>
</feature>
<dbReference type="PANTHER" id="PTHR32419:SF6">
    <property type="entry name" value="GLUTATHIONE S-TRANSFERASE OMEGA-LIKE 1-RELATED"/>
    <property type="match status" value="1"/>
</dbReference>
<gene>
    <name evidence="5" type="ORF">BI364_14120</name>
</gene>
<dbReference type="InterPro" id="IPR010987">
    <property type="entry name" value="Glutathione-S-Trfase_C-like"/>
</dbReference>
<dbReference type="SFLD" id="SFLDG01148">
    <property type="entry name" value="Xi_(cytGST)"/>
    <property type="match status" value="1"/>
</dbReference>
<sequence length="327" mass="37254">MSLLIKGKIQGDWMSHETESGEFVRKDSQFRNWVTADGQPGPTGEGGFPAEADRYHLYVSLACPWAHRTLIFRLLKGLESVISYSVVHPYMGPEGWSFERYPGSDGDALYGAAYLYELYSRAQSDYSGIVTVPVLWDKQRQTIVNNESSEIIRMLNESFTAFAKPGPDLYPIPLREVIDEVNAEVYERVNNGVYRAGFAETQAAYEQAFGDLFSTLDRLEARLRGQDWLAGDSVTEADWRLFTTLVRFDAVYYVHFKCNRQRIADYPELWDYTRALYQVPGVAGTVNMDQIKRHYYTSHPELNPRGLIPRGPVIDFTAPTRRSVLGT</sequence>
<dbReference type="GO" id="GO:0004364">
    <property type="term" value="F:glutathione transferase activity"/>
    <property type="evidence" value="ECO:0007669"/>
    <property type="project" value="InterPro"/>
</dbReference>
<dbReference type="InterPro" id="IPR036249">
    <property type="entry name" value="Thioredoxin-like_sf"/>
</dbReference>
<organism evidence="5 6">
    <name type="scientific">Acidihalobacter yilgarnensis</name>
    <dbReference type="NCBI Taxonomy" id="2819280"/>
    <lineage>
        <taxon>Bacteria</taxon>
        <taxon>Pseudomonadati</taxon>
        <taxon>Pseudomonadota</taxon>
        <taxon>Gammaproteobacteria</taxon>
        <taxon>Chromatiales</taxon>
        <taxon>Ectothiorhodospiraceae</taxon>
        <taxon>Acidihalobacter</taxon>
    </lineage>
</organism>
<dbReference type="SUPFAM" id="SSF47616">
    <property type="entry name" value="GST C-terminal domain-like"/>
    <property type="match status" value="1"/>
</dbReference>
<dbReference type="PIRSF" id="PIRSF015753">
    <property type="entry name" value="GST"/>
    <property type="match status" value="1"/>
</dbReference>
<evidence type="ECO:0000313" key="6">
    <source>
        <dbReference type="Proteomes" id="UP000095401"/>
    </source>
</evidence>
<feature type="site" description="Lowers pKa of active site Cys" evidence="3">
    <location>
        <position position="252"/>
    </location>
</feature>
<evidence type="ECO:0000256" key="2">
    <source>
        <dbReference type="PIRSR" id="PIRSR015753-2"/>
    </source>
</evidence>
<evidence type="ECO:0000313" key="5">
    <source>
        <dbReference type="EMBL" id="AOU98940.1"/>
    </source>
</evidence>